<proteinExistence type="predicted"/>
<evidence type="ECO:0000313" key="3">
    <source>
        <dbReference type="Proteomes" id="UP000271889"/>
    </source>
</evidence>
<protein>
    <submittedName>
        <fullName evidence="2">Uncharacterized protein</fullName>
    </submittedName>
</protein>
<gene>
    <name evidence="2" type="ORF">CGOC_LOCUS2063</name>
</gene>
<feature type="compositionally biased region" description="Basic residues" evidence="1">
    <location>
        <begin position="410"/>
        <end position="424"/>
    </location>
</feature>
<feature type="compositionally biased region" description="Polar residues" evidence="1">
    <location>
        <begin position="283"/>
        <end position="300"/>
    </location>
</feature>
<dbReference type="EMBL" id="UYRV01004394">
    <property type="protein sequence ID" value="VDK51452.1"/>
    <property type="molecule type" value="Genomic_DNA"/>
</dbReference>
<feature type="compositionally biased region" description="Acidic residues" evidence="1">
    <location>
        <begin position="147"/>
        <end position="156"/>
    </location>
</feature>
<feature type="region of interest" description="Disordered" evidence="1">
    <location>
        <begin position="180"/>
        <end position="227"/>
    </location>
</feature>
<feature type="non-terminal residue" evidence="2">
    <location>
        <position position="462"/>
    </location>
</feature>
<feature type="region of interest" description="Disordered" evidence="1">
    <location>
        <begin position="282"/>
        <end position="328"/>
    </location>
</feature>
<dbReference type="OrthoDB" id="5910661at2759"/>
<evidence type="ECO:0000256" key="1">
    <source>
        <dbReference type="SAM" id="MobiDB-lite"/>
    </source>
</evidence>
<evidence type="ECO:0000313" key="2">
    <source>
        <dbReference type="EMBL" id="VDK51452.1"/>
    </source>
</evidence>
<keyword evidence="3" id="KW-1185">Reference proteome</keyword>
<sequence>MIQNGTIKASTDPETGRCVVNLDDIRSQRAIPHSVDVARYVRRPARSLREMVASARGESANYAKIQARVRAQGPRYSRLDQLPRFIYRSDTHLNLQEHLSENVSPMQNSVRNDVYLRSRSCGRVRQPRGSIYGRSASSGRPAQNVSDLDDNDEEDHNEGMPLTQVIYTSDASTSIVQDNTVSSLASQSTDENPGVPARSGDHASEQNSASSSSPVKNQRRGVLLRDEHGRLRRGFKLPDGTIILGKPRYKEPTAGRVYVMHSMGRSGEREDQWKRLRAPPASYNKTQEGESGTDACNVSNDDARRIRRSKPKASGTESASGKTRKRQRFPARFCTIDQISPHRIPQWSEEELKNFNRKRLLKQKEEDEENIFVDVVSTDSTTEDSIRELITPAPPPPTANGISDGGNVKKPGRPHKKCRGRLARQRQAIKDAEIAEKVAIKHRELPVLDLTLKIMNDPSVEE</sequence>
<feature type="region of interest" description="Disordered" evidence="1">
    <location>
        <begin position="121"/>
        <end position="158"/>
    </location>
</feature>
<organism evidence="2 3">
    <name type="scientific">Cylicostephanus goldi</name>
    <name type="common">Nematode worm</name>
    <dbReference type="NCBI Taxonomy" id="71465"/>
    <lineage>
        <taxon>Eukaryota</taxon>
        <taxon>Metazoa</taxon>
        <taxon>Ecdysozoa</taxon>
        <taxon>Nematoda</taxon>
        <taxon>Chromadorea</taxon>
        <taxon>Rhabditida</taxon>
        <taxon>Rhabditina</taxon>
        <taxon>Rhabditomorpha</taxon>
        <taxon>Strongyloidea</taxon>
        <taxon>Strongylidae</taxon>
        <taxon>Cylicostephanus</taxon>
    </lineage>
</organism>
<feature type="region of interest" description="Disordered" evidence="1">
    <location>
        <begin position="391"/>
        <end position="424"/>
    </location>
</feature>
<reference evidence="2 3" key="1">
    <citation type="submission" date="2018-11" db="EMBL/GenBank/DDBJ databases">
        <authorList>
            <consortium name="Pathogen Informatics"/>
        </authorList>
    </citation>
    <scope>NUCLEOTIDE SEQUENCE [LARGE SCALE GENOMIC DNA]</scope>
</reference>
<feature type="compositionally biased region" description="Polar residues" evidence="1">
    <location>
        <begin position="180"/>
        <end position="191"/>
    </location>
</feature>
<name>A0A3P6QMT7_CYLGO</name>
<dbReference type="Proteomes" id="UP000271889">
    <property type="component" value="Unassembled WGS sequence"/>
</dbReference>
<dbReference type="AlphaFoldDB" id="A0A3P6QMT7"/>
<accession>A0A3P6QMT7</accession>